<evidence type="ECO:0000313" key="2">
    <source>
        <dbReference type="Proteomes" id="UP001057402"/>
    </source>
</evidence>
<protein>
    <submittedName>
        <fullName evidence="1">Uncharacterized protein</fullName>
    </submittedName>
</protein>
<comment type="caution">
    <text evidence="1">The sequence shown here is derived from an EMBL/GenBank/DDBJ whole genome shotgun (WGS) entry which is preliminary data.</text>
</comment>
<name>A0ACB9RPH5_9MYRT</name>
<organism evidence="1 2">
    <name type="scientific">Melastoma candidum</name>
    <dbReference type="NCBI Taxonomy" id="119954"/>
    <lineage>
        <taxon>Eukaryota</taxon>
        <taxon>Viridiplantae</taxon>
        <taxon>Streptophyta</taxon>
        <taxon>Embryophyta</taxon>
        <taxon>Tracheophyta</taxon>
        <taxon>Spermatophyta</taxon>
        <taxon>Magnoliopsida</taxon>
        <taxon>eudicotyledons</taxon>
        <taxon>Gunneridae</taxon>
        <taxon>Pentapetalae</taxon>
        <taxon>rosids</taxon>
        <taxon>malvids</taxon>
        <taxon>Myrtales</taxon>
        <taxon>Melastomataceae</taxon>
        <taxon>Melastomatoideae</taxon>
        <taxon>Melastomateae</taxon>
        <taxon>Melastoma</taxon>
    </lineage>
</organism>
<keyword evidence="2" id="KW-1185">Reference proteome</keyword>
<gene>
    <name evidence="1" type="ORF">MLD38_006948</name>
</gene>
<reference evidence="2" key="1">
    <citation type="journal article" date="2023" name="Front. Plant Sci.">
        <title>Chromosomal-level genome assembly of Melastoma candidum provides insights into trichome evolution.</title>
        <authorList>
            <person name="Zhong Y."/>
            <person name="Wu W."/>
            <person name="Sun C."/>
            <person name="Zou P."/>
            <person name="Liu Y."/>
            <person name="Dai S."/>
            <person name="Zhou R."/>
        </authorList>
    </citation>
    <scope>NUCLEOTIDE SEQUENCE [LARGE SCALE GENOMIC DNA]</scope>
</reference>
<evidence type="ECO:0000313" key="1">
    <source>
        <dbReference type="EMBL" id="KAI4380800.1"/>
    </source>
</evidence>
<dbReference type="Proteomes" id="UP001057402">
    <property type="component" value="Chromosome 3"/>
</dbReference>
<sequence>MSTADLFAPLDLGKLKLSHRVVLAPLTRCRAFDGVPQPAMVEYYKQRATEGGLLITEATAVSPVASGYPRVPGIYTDEQVEGWKKVVDAVHSEGAIIFCQLWHAGRASHRAHQPEGGETVSSTNTPISEKWKALLPDGTEEAYSVPRALDTAEVPWIIKEFQGAAINSVRAGFDGIEVHGAHGYLVDQFLKETINDRSDMYGGSVENRLRLLMDILQGVVQVFGTERVGVRISPVSEYNDAAVPDPLNLGLSIIKAINEFQTKMGSRMCYLHVTRPRFLLITAGEEPLRQQEELKLMRAWREAYRGSFMSSGGYTRDLGTRALADGDADLIAYGRLFISNPDLVLRFRVNARLNAYDRDTFYTGDPVVGYTDYPFLGDDLGNVFLELK</sequence>
<dbReference type="EMBL" id="CM042882">
    <property type="protein sequence ID" value="KAI4380800.1"/>
    <property type="molecule type" value="Genomic_DNA"/>
</dbReference>
<proteinExistence type="predicted"/>
<accession>A0ACB9RPH5</accession>